<dbReference type="EMBL" id="JANRMS010000842">
    <property type="protein sequence ID" value="KAJ3533723.1"/>
    <property type="molecule type" value="Genomic_DNA"/>
</dbReference>
<protein>
    <submittedName>
        <fullName evidence="1">Uncharacterized protein</fullName>
    </submittedName>
</protein>
<name>A0ACC1S7P9_9HYPO</name>
<gene>
    <name evidence="1" type="ORF">NM208_g7859</name>
</gene>
<evidence type="ECO:0000313" key="1">
    <source>
        <dbReference type="EMBL" id="KAJ3533723.1"/>
    </source>
</evidence>
<keyword evidence="2" id="KW-1185">Reference proteome</keyword>
<dbReference type="Proteomes" id="UP001148629">
    <property type="component" value="Unassembled WGS sequence"/>
</dbReference>
<organism evidence="1 2">
    <name type="scientific">Fusarium decemcellulare</name>
    <dbReference type="NCBI Taxonomy" id="57161"/>
    <lineage>
        <taxon>Eukaryota</taxon>
        <taxon>Fungi</taxon>
        <taxon>Dikarya</taxon>
        <taxon>Ascomycota</taxon>
        <taxon>Pezizomycotina</taxon>
        <taxon>Sordariomycetes</taxon>
        <taxon>Hypocreomycetidae</taxon>
        <taxon>Hypocreales</taxon>
        <taxon>Nectriaceae</taxon>
        <taxon>Fusarium</taxon>
        <taxon>Fusarium decemcellulare species complex</taxon>
    </lineage>
</organism>
<sequence length="326" mass="37581">MAEFVRMHQMKSEDDDWIEIVDPIERRKRQNRLRQRSWRESGHSPRHQGTRRWIISTPRSMLVLCTAANTKSGERRRVTDRPRRLMDDAGPRWQGHGMLVVVNQQENETVEQREPGLQSLKQAVNNGILCKNSRLIPPLLPYSTIATLDQPPYPIVFPLAPDHCLITLVQYNVIRAMMFNVALLSLQHHLPPGCTTSLGVPTIDITPTHKVPQDLQPTRLQRSMSPVFWINAIPFPTLRDNLMLLAGIYDSRELLLDLGLRVYEGFDDLERCGLLVWEQPWLASGWEVSEGFVKKWGFLLKGCSEVLESTNRWRELRGAERLVVEV</sequence>
<reference evidence="1" key="1">
    <citation type="submission" date="2022-08" db="EMBL/GenBank/DDBJ databases">
        <title>Genome Sequence of Fusarium decemcellulare.</title>
        <authorList>
            <person name="Buettner E."/>
        </authorList>
    </citation>
    <scope>NUCLEOTIDE SEQUENCE</scope>
    <source>
        <strain evidence="1">Babe19</strain>
    </source>
</reference>
<comment type="caution">
    <text evidence="1">The sequence shown here is derived from an EMBL/GenBank/DDBJ whole genome shotgun (WGS) entry which is preliminary data.</text>
</comment>
<proteinExistence type="predicted"/>
<evidence type="ECO:0000313" key="2">
    <source>
        <dbReference type="Proteomes" id="UP001148629"/>
    </source>
</evidence>
<accession>A0ACC1S7P9</accession>